<accession>A0A2W5R0H4</accession>
<keyword evidence="1" id="KW-0472">Membrane</keyword>
<gene>
    <name evidence="2" type="ORF">DI544_07520</name>
</gene>
<keyword evidence="1" id="KW-1133">Transmembrane helix</keyword>
<feature type="transmembrane region" description="Helical" evidence="1">
    <location>
        <begin position="283"/>
        <end position="302"/>
    </location>
</feature>
<organism evidence="2 3">
    <name type="scientific">Sphingomonas taxi</name>
    <dbReference type="NCBI Taxonomy" id="1549858"/>
    <lineage>
        <taxon>Bacteria</taxon>
        <taxon>Pseudomonadati</taxon>
        <taxon>Pseudomonadota</taxon>
        <taxon>Alphaproteobacteria</taxon>
        <taxon>Sphingomonadales</taxon>
        <taxon>Sphingomonadaceae</taxon>
        <taxon>Sphingomonas</taxon>
    </lineage>
</organism>
<dbReference type="EMBL" id="QFQI01000004">
    <property type="protein sequence ID" value="PZQ60783.1"/>
    <property type="molecule type" value="Genomic_DNA"/>
</dbReference>
<feature type="transmembrane region" description="Helical" evidence="1">
    <location>
        <begin position="137"/>
        <end position="168"/>
    </location>
</feature>
<feature type="transmembrane region" description="Helical" evidence="1">
    <location>
        <begin position="214"/>
        <end position="233"/>
    </location>
</feature>
<comment type="caution">
    <text evidence="2">The sequence shown here is derived from an EMBL/GenBank/DDBJ whole genome shotgun (WGS) entry which is preliminary data.</text>
</comment>
<name>A0A2W5R0H4_9SPHN</name>
<dbReference type="AlphaFoldDB" id="A0A2W5R0H4"/>
<proteinExistence type="predicted"/>
<feature type="transmembrane region" description="Helical" evidence="1">
    <location>
        <begin position="174"/>
        <end position="202"/>
    </location>
</feature>
<feature type="transmembrane region" description="Helical" evidence="1">
    <location>
        <begin position="100"/>
        <end position="125"/>
    </location>
</feature>
<evidence type="ECO:0000313" key="2">
    <source>
        <dbReference type="EMBL" id="PZQ60783.1"/>
    </source>
</evidence>
<reference evidence="2 3" key="1">
    <citation type="submission" date="2017-08" db="EMBL/GenBank/DDBJ databases">
        <title>Infants hospitalized years apart are colonized by the same room-sourced microbial strains.</title>
        <authorList>
            <person name="Brooks B."/>
            <person name="Olm M.R."/>
            <person name="Firek B.A."/>
            <person name="Baker R."/>
            <person name="Thomas B.C."/>
            <person name="Morowitz M.J."/>
            <person name="Banfield J.F."/>
        </authorList>
    </citation>
    <scope>NUCLEOTIDE SEQUENCE [LARGE SCALE GENOMIC DNA]</scope>
    <source>
        <strain evidence="2">S2_005_001_R1_22</strain>
    </source>
</reference>
<feature type="transmembrane region" description="Helical" evidence="1">
    <location>
        <begin position="253"/>
        <end position="276"/>
    </location>
</feature>
<evidence type="ECO:0000256" key="1">
    <source>
        <dbReference type="SAM" id="Phobius"/>
    </source>
</evidence>
<feature type="transmembrane region" description="Helical" evidence="1">
    <location>
        <begin position="308"/>
        <end position="328"/>
    </location>
</feature>
<protein>
    <recommendedName>
        <fullName evidence="4">Glycosyltransferase RgtA/B/C/D-like domain-containing protein</fullName>
    </recommendedName>
</protein>
<evidence type="ECO:0000313" key="3">
    <source>
        <dbReference type="Proteomes" id="UP000249229"/>
    </source>
</evidence>
<dbReference type="Proteomes" id="UP000249229">
    <property type="component" value="Unassembled WGS sequence"/>
</dbReference>
<keyword evidence="1" id="KW-0812">Transmembrane</keyword>
<evidence type="ECO:0008006" key="4">
    <source>
        <dbReference type="Google" id="ProtNLM"/>
    </source>
</evidence>
<sequence length="344" mass="34760">MVRSRPAWWLAVPGRFAGIERTAARCWLAGLALALLLAAVAVPVTPPFPEFLHDAIVAAMRHGGGFYDALHDLLRGEPDAGAARLLPPALAATAAAIPEWAILALVAAALTALLWIGGLRLGVLFARPAGVAMASALLAGGIAATAMLWTLAPHAAAAAILSAIAIVARREDRWGAACATACAAAIIDPAALVTIAVMALLALTEGARREARGWSVALLVAASVLAFHLWAVAGWTVVPAGEPPSVAAVPRLIAAALPGPPSTIAAPLVLLSVLGWATLTDALGPRVLALIVAGAALDGVGGLRSATLATALIAPGIALAPGAIGDLARKALDRRRITVTRIVR</sequence>